<organism evidence="8 9">
    <name type="scientific">Lachancea nothofagi CBS 11611</name>
    <dbReference type="NCBI Taxonomy" id="1266666"/>
    <lineage>
        <taxon>Eukaryota</taxon>
        <taxon>Fungi</taxon>
        <taxon>Dikarya</taxon>
        <taxon>Ascomycota</taxon>
        <taxon>Saccharomycotina</taxon>
        <taxon>Saccharomycetes</taxon>
        <taxon>Saccharomycetales</taxon>
        <taxon>Saccharomycetaceae</taxon>
        <taxon>Lachancea</taxon>
    </lineage>
</organism>
<dbReference type="SUPFAM" id="SSF48371">
    <property type="entry name" value="ARM repeat"/>
    <property type="match status" value="1"/>
</dbReference>
<reference evidence="9" key="1">
    <citation type="submission" date="2016-03" db="EMBL/GenBank/DDBJ databases">
        <authorList>
            <person name="Devillers Hugo."/>
        </authorList>
    </citation>
    <scope>NUCLEOTIDE SEQUENCE [LARGE SCALE GENOMIC DNA]</scope>
</reference>
<dbReference type="GO" id="GO:0005634">
    <property type="term" value="C:nucleus"/>
    <property type="evidence" value="ECO:0007669"/>
    <property type="project" value="UniProtKB-SubCell"/>
</dbReference>
<feature type="domain" description="Pre-rRNA-processing protein RIX1 N-terminal" evidence="7">
    <location>
        <begin position="8"/>
        <end position="200"/>
    </location>
</feature>
<dbReference type="GO" id="GO:0006364">
    <property type="term" value="P:rRNA processing"/>
    <property type="evidence" value="ECO:0007669"/>
    <property type="project" value="TreeGrafter"/>
</dbReference>
<evidence type="ECO:0000259" key="7">
    <source>
        <dbReference type="Pfam" id="PF08167"/>
    </source>
</evidence>
<accession>A0A1G4IUX8</accession>
<comment type="subcellular location">
    <subcellularLocation>
        <location evidence="2">Nucleus</location>
    </subcellularLocation>
</comment>
<evidence type="ECO:0000256" key="4">
    <source>
        <dbReference type="ARBA" id="ARBA00021502"/>
    </source>
</evidence>
<dbReference type="EMBL" id="LT598450">
    <property type="protein sequence ID" value="SCU80730.1"/>
    <property type="molecule type" value="Genomic_DNA"/>
</dbReference>
<dbReference type="AlphaFoldDB" id="A0A1G4IUX8"/>
<feature type="compositionally biased region" description="Basic and acidic residues" evidence="6">
    <location>
        <begin position="647"/>
        <end position="656"/>
    </location>
</feature>
<dbReference type="InterPro" id="IPR016024">
    <property type="entry name" value="ARM-type_fold"/>
</dbReference>
<dbReference type="Proteomes" id="UP000189911">
    <property type="component" value="Chromosome B"/>
</dbReference>
<feature type="region of interest" description="Disordered" evidence="6">
    <location>
        <begin position="726"/>
        <end position="750"/>
    </location>
</feature>
<comment type="similarity">
    <text evidence="3">Belongs to the RIX1/PELP1 family.</text>
</comment>
<dbReference type="PANTHER" id="PTHR34105:SF1">
    <property type="entry name" value="PROLINE-, GLUTAMIC ACID- AND LEUCINE-RICH PROTEIN 1"/>
    <property type="match status" value="1"/>
</dbReference>
<protein>
    <recommendedName>
        <fullName evidence="4">Pre-rRNA-processing protein RIX1</fullName>
    </recommendedName>
</protein>
<sequence length="750" mass="84614">MAVEPLPLSKVAKTLESATGYDFQVILKTLTSFKYVDDKLLKSDLAVLVAKILKLLRSSDDYHVWKACHLTEVICAYNPVVLCSQAGVLLTALFSKLEQKAGFYRTTVSTPQGKTVLFTLVKSVGVMVDLVRGKPALTREILTPRLPAIISILITLSQFEPKLCCPILKKLLTKNTTTFRPHINKFKNVLINLIAKDYHHFDDATKKLIVENFALLNLVKQNSGPKDETKSHLKTYQDEQWRQSMMSVLYNFKPIINLCGEIIDFSADRDMQDLVQRLPSPPSGEFEEFLPPVNVDLNKPMSLWQIAERLRILCDLTVAFTSQHTKYQIRVPLGGIVTISEAILSLTTNYLPLQRTLRRDAELTSTVGALLPTLQASGMTLLGSMSQLYGKMLLSYTPSILATLEFFIPSKKGSTSIDLEKVDCLRSEFFDLFGIVNLYLSHLGHSLNETTLFTKLVEIALHLTKDSVPLKHLYLQQNLALRKTSEKSKKASKQNTGSMSDVYSHPQAFISTCSLKHFDSLNRFLTGIVLNLKMPSVQQIKITKYAITAAVKLERELGQVPESFVHLLRALVMHPGYERISIIPIAVTLLKKHGDDVFDVFCNPRLPIGAVQTVNRQEQSSLYDDHEEEIDFSHEAEEEGEITTVNEDTKPEPEEIEKAEAPNVVLASNMERILNDEPDKMFRKRTIEVQSDDHELKIRKTEIEQEVEVTKSIPVEVVQESETVVEVHESDVEDDSDFEIPDINLSDDEE</sequence>
<feature type="region of interest" description="Disordered" evidence="6">
    <location>
        <begin position="634"/>
        <end position="656"/>
    </location>
</feature>
<keyword evidence="5" id="KW-0539">Nucleus</keyword>
<evidence type="ECO:0000256" key="2">
    <source>
        <dbReference type="ARBA" id="ARBA00004123"/>
    </source>
</evidence>
<name>A0A1G4IUX8_9SACH</name>
<feature type="compositionally biased region" description="Acidic residues" evidence="6">
    <location>
        <begin position="731"/>
        <end position="750"/>
    </location>
</feature>
<evidence type="ECO:0000256" key="5">
    <source>
        <dbReference type="ARBA" id="ARBA00023242"/>
    </source>
</evidence>
<evidence type="ECO:0000256" key="6">
    <source>
        <dbReference type="SAM" id="MobiDB-lite"/>
    </source>
</evidence>
<dbReference type="InterPro" id="IPR012583">
    <property type="entry name" value="RIX1_N"/>
</dbReference>
<dbReference type="Pfam" id="PF08167">
    <property type="entry name" value="RIX1"/>
    <property type="match status" value="1"/>
</dbReference>
<dbReference type="PANTHER" id="PTHR34105">
    <property type="entry name" value="PROLINE-, GLUTAMIC ACID- AND LEUCINE-RICH PROTEIN 1"/>
    <property type="match status" value="1"/>
</dbReference>
<evidence type="ECO:0000256" key="3">
    <source>
        <dbReference type="ARBA" id="ARBA00010511"/>
    </source>
</evidence>
<gene>
    <name evidence="8" type="ORF">LANO_0B01002G</name>
</gene>
<keyword evidence="9" id="KW-1185">Reference proteome</keyword>
<comment type="function">
    <text evidence="1">Component of the RIX1 complex required for processing of ITS2 sequences from 35S pre-rRNA and the nucleoplasmic transit of the pre-60S ribosomal subunits. Regulates pre-60S association of the critical remodeling factor MDN1.</text>
</comment>
<dbReference type="OrthoDB" id="20900at2759"/>
<evidence type="ECO:0000313" key="8">
    <source>
        <dbReference type="EMBL" id="SCU80730.1"/>
    </source>
</evidence>
<evidence type="ECO:0000313" key="9">
    <source>
        <dbReference type="Proteomes" id="UP000189911"/>
    </source>
</evidence>
<evidence type="ECO:0000256" key="1">
    <source>
        <dbReference type="ARBA" id="ARBA00003770"/>
    </source>
</evidence>
<proteinExistence type="inferred from homology"/>